<feature type="domain" description="Reverse transcriptase" evidence="2">
    <location>
        <begin position="66"/>
        <end position="287"/>
    </location>
</feature>
<dbReference type="AlphaFoldDB" id="A0A813QVF5"/>
<organism evidence="3 4">
    <name type="scientific">Brachionus calyciflorus</name>
    <dbReference type="NCBI Taxonomy" id="104777"/>
    <lineage>
        <taxon>Eukaryota</taxon>
        <taxon>Metazoa</taxon>
        <taxon>Spiralia</taxon>
        <taxon>Gnathifera</taxon>
        <taxon>Rotifera</taxon>
        <taxon>Eurotatoria</taxon>
        <taxon>Monogononta</taxon>
        <taxon>Pseudotrocha</taxon>
        <taxon>Ploima</taxon>
        <taxon>Brachionidae</taxon>
        <taxon>Brachionus</taxon>
    </lineage>
</organism>
<dbReference type="Pfam" id="PF00078">
    <property type="entry name" value="RVT_1"/>
    <property type="match status" value="1"/>
</dbReference>
<proteinExistence type="predicted"/>
<accession>A0A813QVF5</accession>
<sequence>LRKKRKENNEKAAANGDQIRYGIRGSFLEPFKIKPAGRVNSNEGPRPYQRHEPYHNNYQDFRPPARYQDYGYNRDTYRNQSRRGAPSYRGSKYDVSNYRPLSLTSILCKVMERIIKDKLLDYFIINKLICKEQHGFVPRKCYTTNLLEELDIITLALSEGKIIDVIYTDYSKAFDKVNHKKLIHKLEKYGIKGAVLNWIKDFLSNGLQRVVLGDSCSDWASVTSDVPQGSVLGPLLFVIYINELPNEILSKCRLYADDNKIFRTLDNSLSEKELQFDLDRIFLWSDI</sequence>
<keyword evidence="4" id="KW-1185">Reference proteome</keyword>
<dbReference type="PROSITE" id="PS50878">
    <property type="entry name" value="RT_POL"/>
    <property type="match status" value="1"/>
</dbReference>
<feature type="non-terminal residue" evidence="3">
    <location>
        <position position="1"/>
    </location>
</feature>
<evidence type="ECO:0000256" key="1">
    <source>
        <dbReference type="SAM" id="MobiDB-lite"/>
    </source>
</evidence>
<evidence type="ECO:0000313" key="3">
    <source>
        <dbReference type="EMBL" id="CAF0772247.1"/>
    </source>
</evidence>
<dbReference type="Proteomes" id="UP000663879">
    <property type="component" value="Unassembled WGS sequence"/>
</dbReference>
<evidence type="ECO:0000313" key="4">
    <source>
        <dbReference type="Proteomes" id="UP000663879"/>
    </source>
</evidence>
<comment type="caution">
    <text evidence="3">The sequence shown here is derived from an EMBL/GenBank/DDBJ whole genome shotgun (WGS) entry which is preliminary data.</text>
</comment>
<gene>
    <name evidence="3" type="ORF">OXX778_LOCUS5013</name>
</gene>
<dbReference type="CDD" id="cd01650">
    <property type="entry name" value="RT_nLTR_like"/>
    <property type="match status" value="1"/>
</dbReference>
<dbReference type="InterPro" id="IPR000477">
    <property type="entry name" value="RT_dom"/>
</dbReference>
<dbReference type="InterPro" id="IPR043502">
    <property type="entry name" value="DNA/RNA_pol_sf"/>
</dbReference>
<name>A0A813QVF5_9BILA</name>
<feature type="region of interest" description="Disordered" evidence="1">
    <location>
        <begin position="35"/>
        <end position="64"/>
    </location>
</feature>
<evidence type="ECO:0000259" key="2">
    <source>
        <dbReference type="PROSITE" id="PS50878"/>
    </source>
</evidence>
<dbReference type="EMBL" id="CAJNOC010000525">
    <property type="protein sequence ID" value="CAF0772247.1"/>
    <property type="molecule type" value="Genomic_DNA"/>
</dbReference>
<dbReference type="PANTHER" id="PTHR33332">
    <property type="entry name" value="REVERSE TRANSCRIPTASE DOMAIN-CONTAINING PROTEIN"/>
    <property type="match status" value="1"/>
</dbReference>
<reference evidence="3" key="1">
    <citation type="submission" date="2021-02" db="EMBL/GenBank/DDBJ databases">
        <authorList>
            <person name="Nowell W R."/>
        </authorList>
    </citation>
    <scope>NUCLEOTIDE SEQUENCE</scope>
    <source>
        <strain evidence="3">Ploen Becks lab</strain>
    </source>
</reference>
<dbReference type="OrthoDB" id="426210at2759"/>
<protein>
    <recommendedName>
        <fullName evidence="2">Reverse transcriptase domain-containing protein</fullName>
    </recommendedName>
</protein>
<dbReference type="SUPFAM" id="SSF56672">
    <property type="entry name" value="DNA/RNA polymerases"/>
    <property type="match status" value="1"/>
</dbReference>